<keyword evidence="1" id="KW-0732">Signal</keyword>
<dbReference type="Proteomes" id="UP001338309">
    <property type="component" value="Unassembled WGS sequence"/>
</dbReference>
<dbReference type="PROSITE" id="PS51819">
    <property type="entry name" value="VOC"/>
    <property type="match status" value="1"/>
</dbReference>
<gene>
    <name evidence="3" type="ORF">Aconfl_06410</name>
</gene>
<organism evidence="3 4">
    <name type="scientific">Algoriphagus confluentis</name>
    <dbReference type="NCBI Taxonomy" id="1697556"/>
    <lineage>
        <taxon>Bacteria</taxon>
        <taxon>Pseudomonadati</taxon>
        <taxon>Bacteroidota</taxon>
        <taxon>Cytophagia</taxon>
        <taxon>Cytophagales</taxon>
        <taxon>Cyclobacteriaceae</taxon>
        <taxon>Algoriphagus</taxon>
    </lineage>
</organism>
<evidence type="ECO:0000313" key="4">
    <source>
        <dbReference type="Proteomes" id="UP001338309"/>
    </source>
</evidence>
<dbReference type="SUPFAM" id="SSF54593">
    <property type="entry name" value="Glyoxalase/Bleomycin resistance protein/Dihydroxybiphenyl dioxygenase"/>
    <property type="match status" value="1"/>
</dbReference>
<reference evidence="3 4" key="1">
    <citation type="submission" date="2023-08" db="EMBL/GenBank/DDBJ databases">
        <title>Draft genome sequence of Algoriphagus confluentis.</title>
        <authorList>
            <person name="Takatani N."/>
            <person name="Hosokawa M."/>
            <person name="Sawabe T."/>
        </authorList>
    </citation>
    <scope>NUCLEOTIDE SEQUENCE [LARGE SCALE GENOMIC DNA]</scope>
    <source>
        <strain evidence="3 4">NBRC 111222</strain>
    </source>
</reference>
<evidence type="ECO:0000256" key="1">
    <source>
        <dbReference type="SAM" id="SignalP"/>
    </source>
</evidence>
<feature type="signal peptide" evidence="1">
    <location>
        <begin position="1"/>
        <end position="19"/>
    </location>
</feature>
<dbReference type="InterPro" id="IPR004360">
    <property type="entry name" value="Glyas_Fos-R_dOase_dom"/>
</dbReference>
<dbReference type="InterPro" id="IPR037523">
    <property type="entry name" value="VOC_core"/>
</dbReference>
<dbReference type="EMBL" id="BTPD01000002">
    <property type="protein sequence ID" value="GMQ27998.1"/>
    <property type="molecule type" value="Genomic_DNA"/>
</dbReference>
<proteinExistence type="predicted"/>
<name>A0ABQ6PLE1_9BACT</name>
<dbReference type="InterPro" id="IPR029068">
    <property type="entry name" value="Glyas_Bleomycin-R_OHBP_Dase"/>
</dbReference>
<dbReference type="RefSeq" id="WP_338222798.1">
    <property type="nucleotide sequence ID" value="NZ_BTPD01000002.1"/>
</dbReference>
<dbReference type="PROSITE" id="PS51257">
    <property type="entry name" value="PROKAR_LIPOPROTEIN"/>
    <property type="match status" value="1"/>
</dbReference>
<accession>A0ABQ6PLE1</accession>
<dbReference type="Pfam" id="PF00903">
    <property type="entry name" value="Glyoxalase"/>
    <property type="match status" value="1"/>
</dbReference>
<dbReference type="Gene3D" id="3.10.180.10">
    <property type="entry name" value="2,3-Dihydroxybiphenyl 1,2-Dioxygenase, domain 1"/>
    <property type="match status" value="1"/>
</dbReference>
<dbReference type="CDD" id="cd06587">
    <property type="entry name" value="VOC"/>
    <property type="match status" value="1"/>
</dbReference>
<evidence type="ECO:0000313" key="3">
    <source>
        <dbReference type="EMBL" id="GMQ27998.1"/>
    </source>
</evidence>
<sequence>MKKLNLSFLLPLIFLFSCAEREFSKESGQIESFAEMVKAGVKPIAISPPLSKAEMDLFMPEVERISGKYGVSFLRESELIETDLFPAQVVKDLEVILFFKEPSGKAYQDLKSEIESLKADGSYTGAKRRELSRRFGRLLGYPVAYINELLAENTGFRDLEDFGIQGSYLHWYYRDLERAKVFYTQKLGLKVVEEKENLVVLQLVGDSFLVLNALEGSGYSGLEPKSVALALLTDDLQTWYDHLQKEKVEIKYTLKIKPGGPHDGFVAVDPEGYLLEFETFFQHPENEVLMPQLQELSPMTTTLGTGFSFLGTVTWLYYQDMLPAENFVLENLGLTKSADQGWAKVYKMTNNSYLGLVDGLRGMNTFSPEKLVEVQIDLKNPGPWENYLKANAPDSTRKANSFKDAGGYVFRF</sequence>
<comment type="caution">
    <text evidence="3">The sequence shown here is derived from an EMBL/GenBank/DDBJ whole genome shotgun (WGS) entry which is preliminary data.</text>
</comment>
<protein>
    <recommendedName>
        <fullName evidence="2">VOC domain-containing protein</fullName>
    </recommendedName>
</protein>
<keyword evidence="4" id="KW-1185">Reference proteome</keyword>
<evidence type="ECO:0000259" key="2">
    <source>
        <dbReference type="PROSITE" id="PS51819"/>
    </source>
</evidence>
<feature type="chain" id="PRO_5046812810" description="VOC domain-containing protein" evidence="1">
    <location>
        <begin position="20"/>
        <end position="412"/>
    </location>
</feature>
<feature type="domain" description="VOC" evidence="2">
    <location>
        <begin position="165"/>
        <end position="280"/>
    </location>
</feature>